<evidence type="ECO:0000256" key="6">
    <source>
        <dbReference type="ARBA" id="ARBA00047422"/>
    </source>
</evidence>
<dbReference type="InterPro" id="IPR050390">
    <property type="entry name" value="C5-Methyltransferase"/>
</dbReference>
<evidence type="ECO:0000256" key="1">
    <source>
        <dbReference type="ARBA" id="ARBA00011975"/>
    </source>
</evidence>
<dbReference type="PANTHER" id="PTHR10629">
    <property type="entry name" value="CYTOSINE-SPECIFIC METHYLTRANSFERASE"/>
    <property type="match status" value="1"/>
</dbReference>
<dbReference type="Gene3D" id="3.90.120.10">
    <property type="entry name" value="DNA Methylase, subunit A, domain 2"/>
    <property type="match status" value="1"/>
</dbReference>
<dbReference type="EMBL" id="BLLL01000009">
    <property type="protein sequence ID" value="GFH63073.1"/>
    <property type="molecule type" value="Genomic_DNA"/>
</dbReference>
<proteinExistence type="inferred from homology"/>
<keyword evidence="5" id="KW-0680">Restriction system</keyword>
<dbReference type="GO" id="GO:0032259">
    <property type="term" value="P:methylation"/>
    <property type="evidence" value="ECO:0007669"/>
    <property type="project" value="UniProtKB-KW"/>
</dbReference>
<accession>A0A6L2R6B9</accession>
<evidence type="ECO:0000256" key="2">
    <source>
        <dbReference type="ARBA" id="ARBA00022603"/>
    </source>
</evidence>
<dbReference type="EC" id="2.1.1.37" evidence="1"/>
<dbReference type="Pfam" id="PF00145">
    <property type="entry name" value="DNA_methylase"/>
    <property type="match status" value="1"/>
</dbReference>
<evidence type="ECO:0000256" key="7">
    <source>
        <dbReference type="PROSITE-ProRule" id="PRU01016"/>
    </source>
</evidence>
<dbReference type="Gene3D" id="3.40.50.150">
    <property type="entry name" value="Vaccinia Virus protein VP39"/>
    <property type="match status" value="1"/>
</dbReference>
<dbReference type="GO" id="GO:0003886">
    <property type="term" value="F:DNA (cytosine-5-)-methyltransferase activity"/>
    <property type="evidence" value="ECO:0007669"/>
    <property type="project" value="UniProtKB-EC"/>
</dbReference>
<evidence type="ECO:0000256" key="8">
    <source>
        <dbReference type="RuleBase" id="RU000416"/>
    </source>
</evidence>
<dbReference type="PANTHER" id="PTHR10629:SF52">
    <property type="entry name" value="DNA (CYTOSINE-5)-METHYLTRANSFERASE 1"/>
    <property type="match status" value="1"/>
</dbReference>
<comment type="catalytic activity">
    <reaction evidence="6">
        <text>a 2'-deoxycytidine in DNA + S-adenosyl-L-methionine = a 5-methyl-2'-deoxycytidine in DNA + S-adenosyl-L-homocysteine + H(+)</text>
        <dbReference type="Rhea" id="RHEA:13681"/>
        <dbReference type="Rhea" id="RHEA-COMP:11369"/>
        <dbReference type="Rhea" id="RHEA-COMP:11370"/>
        <dbReference type="ChEBI" id="CHEBI:15378"/>
        <dbReference type="ChEBI" id="CHEBI:57856"/>
        <dbReference type="ChEBI" id="CHEBI:59789"/>
        <dbReference type="ChEBI" id="CHEBI:85452"/>
        <dbReference type="ChEBI" id="CHEBI:85454"/>
        <dbReference type="EC" id="2.1.1.37"/>
    </reaction>
</comment>
<evidence type="ECO:0000256" key="4">
    <source>
        <dbReference type="ARBA" id="ARBA00022691"/>
    </source>
</evidence>
<evidence type="ECO:0000256" key="3">
    <source>
        <dbReference type="ARBA" id="ARBA00022679"/>
    </source>
</evidence>
<dbReference type="SUPFAM" id="SSF53335">
    <property type="entry name" value="S-adenosyl-L-methionine-dependent methyltransferases"/>
    <property type="match status" value="1"/>
</dbReference>
<keyword evidence="4 7" id="KW-0949">S-adenosyl-L-methionine</keyword>
<dbReference type="Proteomes" id="UP000505077">
    <property type="component" value="Unassembled WGS sequence"/>
</dbReference>
<feature type="active site" evidence="7">
    <location>
        <position position="83"/>
    </location>
</feature>
<dbReference type="GO" id="GO:0003677">
    <property type="term" value="F:DNA binding"/>
    <property type="evidence" value="ECO:0007669"/>
    <property type="project" value="TreeGrafter"/>
</dbReference>
<dbReference type="AlphaFoldDB" id="A0A6L2R6B9"/>
<keyword evidence="3 7" id="KW-0808">Transferase</keyword>
<sequence length="356" mass="39467">MQDKQLFAGDLFCGGGGLTVGLKKAGFVVVAAVESAHAAASTYQANHPEVKLFIQDIRYLTGKDLLRQSPTGEIDLLTGCPPCQGFTSLTAKYHRDDPRNMLINEMVRLIEEVHPKAIMMENVPGLAQRGSHLFNPAVSAIDKLGYQTCYKILQVADYGVPQFRRRLVLVGGRGFSISLPEPTHSEQGDILPRWRTVGDSISNFPPPLIFQDAKRKGAIPFSNWHIVRSLSEQNILRLMAAKPGAGWSEIPEKLRPPCHQGKYKGFSNVYGRMEWHKVAPTITGGCTTFSRGRYGHPSEERTISVREAATLQTFPQDYVFDTTEMDKVCNIVGNALPCDFAYHLAAQCHTHLMAEL</sequence>
<reference evidence="9 10" key="1">
    <citation type="journal article" date="2020" name="ISME J.">
        <title>Parallel Reductive Genome Evolution in Desulfovibrio Ectosymbionts Independently Acquired by Trichonympha Protists in the Termite Gut.</title>
        <authorList>
            <person name="Takeuchi M."/>
            <person name="Kuwahara H."/>
            <person name="Murakami T."/>
            <person name="Takahashi K."/>
            <person name="Kajitani R."/>
            <person name="Toyoda A."/>
            <person name="Itoh T."/>
            <person name="Ohkuma M."/>
            <person name="Hongoh Y."/>
        </authorList>
    </citation>
    <scope>NUCLEOTIDE SEQUENCE [LARGE SCALE GENOMIC DNA]</scope>
    <source>
        <strain evidence="9">ZnDsv-02</strain>
    </source>
</reference>
<organism evidence="9 10">
    <name type="scientific">Candidatus Desulfovibrio kirbyi</name>
    <dbReference type="NCBI Taxonomy" id="2696086"/>
    <lineage>
        <taxon>Bacteria</taxon>
        <taxon>Pseudomonadati</taxon>
        <taxon>Thermodesulfobacteriota</taxon>
        <taxon>Desulfovibrionia</taxon>
        <taxon>Desulfovibrionales</taxon>
        <taxon>Desulfovibrionaceae</taxon>
        <taxon>Desulfovibrio</taxon>
    </lineage>
</organism>
<gene>
    <name evidence="9" type="ORF">ZNDK_0844</name>
</gene>
<dbReference type="NCBIfam" id="TIGR00675">
    <property type="entry name" value="dcm"/>
    <property type="match status" value="1"/>
</dbReference>
<evidence type="ECO:0000313" key="10">
    <source>
        <dbReference type="Proteomes" id="UP000505077"/>
    </source>
</evidence>
<evidence type="ECO:0000256" key="5">
    <source>
        <dbReference type="ARBA" id="ARBA00022747"/>
    </source>
</evidence>
<dbReference type="InterPro" id="IPR029063">
    <property type="entry name" value="SAM-dependent_MTases_sf"/>
</dbReference>
<dbReference type="PROSITE" id="PS51679">
    <property type="entry name" value="SAM_MT_C5"/>
    <property type="match status" value="1"/>
</dbReference>
<protein>
    <recommendedName>
        <fullName evidence="1">DNA (cytosine-5-)-methyltransferase</fullName>
        <ecNumber evidence="1">2.1.1.37</ecNumber>
    </recommendedName>
</protein>
<dbReference type="GO" id="GO:0009307">
    <property type="term" value="P:DNA restriction-modification system"/>
    <property type="evidence" value="ECO:0007669"/>
    <property type="project" value="UniProtKB-KW"/>
</dbReference>
<comment type="caution">
    <text evidence="9">The sequence shown here is derived from an EMBL/GenBank/DDBJ whole genome shotgun (WGS) entry which is preliminary data.</text>
</comment>
<comment type="similarity">
    <text evidence="7 8">Belongs to the class I-like SAM-binding methyltransferase superfamily. C5-methyltransferase family.</text>
</comment>
<dbReference type="PRINTS" id="PR00105">
    <property type="entry name" value="C5METTRFRASE"/>
</dbReference>
<name>A0A6L2R6B9_9BACT</name>
<keyword evidence="2 7" id="KW-0489">Methyltransferase</keyword>
<dbReference type="GO" id="GO:0044027">
    <property type="term" value="P:negative regulation of gene expression via chromosomal CpG island methylation"/>
    <property type="evidence" value="ECO:0007669"/>
    <property type="project" value="TreeGrafter"/>
</dbReference>
<evidence type="ECO:0000313" key="9">
    <source>
        <dbReference type="EMBL" id="GFH63073.1"/>
    </source>
</evidence>
<dbReference type="InterPro" id="IPR001525">
    <property type="entry name" value="C5_MeTfrase"/>
</dbReference>